<dbReference type="RefSeq" id="WP_123272248.1">
    <property type="nucleotide sequence ID" value="NZ_RJJQ01000016.1"/>
</dbReference>
<comment type="caution">
    <text evidence="2">The sequence shown here is derived from an EMBL/GenBank/DDBJ whole genome shotgun (WGS) entry which is preliminary data.</text>
</comment>
<feature type="transmembrane region" description="Helical" evidence="1">
    <location>
        <begin position="100"/>
        <end position="119"/>
    </location>
</feature>
<evidence type="ECO:0000313" key="3">
    <source>
        <dbReference type="Proteomes" id="UP000271678"/>
    </source>
</evidence>
<organism evidence="2 3">
    <name type="scientific">Flexivirga caeni</name>
    <dbReference type="NCBI Taxonomy" id="2294115"/>
    <lineage>
        <taxon>Bacteria</taxon>
        <taxon>Bacillati</taxon>
        <taxon>Actinomycetota</taxon>
        <taxon>Actinomycetes</taxon>
        <taxon>Micrococcales</taxon>
        <taxon>Dermacoccaceae</taxon>
        <taxon>Flexivirga</taxon>
    </lineage>
</organism>
<sequence length="277" mass="30263">MDAVWTLLAVVSTVAMLSGAFTRGRDAILRTLGSALVMAGLAFTHADWAVEAGMAILTLSSIQFLYRPYHKVRRELQASLASLVVLLAAAATTHHYPWAVFPVGFMAVLWVITGGPARNRRKEAKSVRREEMRKVSEQAAAAHDSAVDLDRLFNHPRLPGVARERLHIVLRRADALHADLRTRQVSDRLIFEVEQIHEDYAPTAVRSYLALSPATADTAPIEDGKTGAVLLQEQLELLDSALDDIATAAQSAGADGILASHRFLRDKFGPSGDDLRL</sequence>
<proteinExistence type="predicted"/>
<keyword evidence="1" id="KW-1133">Transmembrane helix</keyword>
<dbReference type="EMBL" id="RJJQ01000016">
    <property type="protein sequence ID" value="RNI20491.1"/>
    <property type="molecule type" value="Genomic_DNA"/>
</dbReference>
<dbReference type="Proteomes" id="UP000271678">
    <property type="component" value="Unassembled WGS sequence"/>
</dbReference>
<gene>
    <name evidence="2" type="ORF">EFY87_14790</name>
</gene>
<protein>
    <submittedName>
        <fullName evidence="2">Uncharacterized protein</fullName>
    </submittedName>
</protein>
<keyword evidence="1" id="KW-0472">Membrane</keyword>
<name>A0A3M9M4K5_9MICO</name>
<dbReference type="AlphaFoldDB" id="A0A3M9M4K5"/>
<evidence type="ECO:0000313" key="2">
    <source>
        <dbReference type="EMBL" id="RNI20491.1"/>
    </source>
</evidence>
<accession>A0A3M9M4K5</accession>
<reference evidence="2 3" key="1">
    <citation type="submission" date="2018-11" db="EMBL/GenBank/DDBJ databases">
        <title>Draft genome of Simplicispira Flexivirga sp. BO-16.</title>
        <authorList>
            <person name="Im W.T."/>
        </authorList>
    </citation>
    <scope>NUCLEOTIDE SEQUENCE [LARGE SCALE GENOMIC DNA]</scope>
    <source>
        <strain evidence="2 3">BO-16</strain>
    </source>
</reference>
<keyword evidence="3" id="KW-1185">Reference proteome</keyword>
<dbReference type="OrthoDB" id="67304at2"/>
<evidence type="ECO:0000256" key="1">
    <source>
        <dbReference type="SAM" id="Phobius"/>
    </source>
</evidence>
<keyword evidence="1" id="KW-0812">Transmembrane</keyword>